<dbReference type="OrthoDB" id="9811278at2"/>
<keyword evidence="3" id="KW-1185">Reference proteome</keyword>
<dbReference type="KEGG" id="dwd:DSCW_64820"/>
<name>A0A5K7ZE47_9BACT</name>
<dbReference type="Proteomes" id="UP000427769">
    <property type="component" value="Chromosome"/>
</dbReference>
<dbReference type="GO" id="GO:0003677">
    <property type="term" value="F:DNA binding"/>
    <property type="evidence" value="ECO:0007669"/>
    <property type="project" value="InterPro"/>
</dbReference>
<evidence type="ECO:0000313" key="2">
    <source>
        <dbReference type="EMBL" id="BBO79065.1"/>
    </source>
</evidence>
<dbReference type="EMBL" id="AP021875">
    <property type="protein sequence ID" value="BBO79065.1"/>
    <property type="molecule type" value="Genomic_DNA"/>
</dbReference>
<reference evidence="2 3" key="1">
    <citation type="submission" date="2019-11" db="EMBL/GenBank/DDBJ databases">
        <title>Comparative genomics of hydrocarbon-degrading Desulfosarcina strains.</title>
        <authorList>
            <person name="Watanabe M."/>
            <person name="Kojima H."/>
            <person name="Fukui M."/>
        </authorList>
    </citation>
    <scope>NUCLEOTIDE SEQUENCE [LARGE SCALE GENOMIC DNA]</scope>
    <source>
        <strain evidence="2 3">PP31</strain>
    </source>
</reference>
<sequence length="156" mass="17702">MKKSSIYPNRSQELLTLFEKAGNPSELMCVPIDYAKKDHLVMFCNGNGEVLRKPFSVKNSVDGMKYLIDQVGRSCRHRHIQSDHVFFDGEDVNSYAENFANTIRANGWLVANVNAHDAKKQREKLQASTDRLDLMGIAERSCSCHKIHSVKRTCAE</sequence>
<accession>A0A5K7ZE47</accession>
<dbReference type="AlphaFoldDB" id="A0A5K7ZE47"/>
<dbReference type="Pfam" id="PF01548">
    <property type="entry name" value="DEDD_Tnp_IS110"/>
    <property type="match status" value="1"/>
</dbReference>
<evidence type="ECO:0000313" key="3">
    <source>
        <dbReference type="Proteomes" id="UP000427769"/>
    </source>
</evidence>
<gene>
    <name evidence="2" type="ORF">DSCW_64820</name>
</gene>
<organism evidence="2 3">
    <name type="scientific">Desulfosarcina widdelii</name>
    <dbReference type="NCBI Taxonomy" id="947919"/>
    <lineage>
        <taxon>Bacteria</taxon>
        <taxon>Pseudomonadati</taxon>
        <taxon>Thermodesulfobacteriota</taxon>
        <taxon>Desulfobacteria</taxon>
        <taxon>Desulfobacterales</taxon>
        <taxon>Desulfosarcinaceae</taxon>
        <taxon>Desulfosarcina</taxon>
    </lineage>
</organism>
<dbReference type="InterPro" id="IPR002525">
    <property type="entry name" value="Transp_IS110-like_N"/>
</dbReference>
<dbReference type="RefSeq" id="WP_155307631.1">
    <property type="nucleotide sequence ID" value="NZ_AP021875.1"/>
</dbReference>
<proteinExistence type="predicted"/>
<evidence type="ECO:0000259" key="1">
    <source>
        <dbReference type="Pfam" id="PF01548"/>
    </source>
</evidence>
<dbReference type="GO" id="GO:0006313">
    <property type="term" value="P:DNA transposition"/>
    <property type="evidence" value="ECO:0007669"/>
    <property type="project" value="InterPro"/>
</dbReference>
<feature type="domain" description="Transposase IS110-like N-terminal" evidence="1">
    <location>
        <begin position="32"/>
        <end position="151"/>
    </location>
</feature>
<dbReference type="GO" id="GO:0004803">
    <property type="term" value="F:transposase activity"/>
    <property type="evidence" value="ECO:0007669"/>
    <property type="project" value="InterPro"/>
</dbReference>
<protein>
    <recommendedName>
        <fullName evidence="1">Transposase IS110-like N-terminal domain-containing protein</fullName>
    </recommendedName>
</protein>